<dbReference type="Proteomes" id="UP000184444">
    <property type="component" value="Unassembled WGS sequence"/>
</dbReference>
<protein>
    <recommendedName>
        <fullName evidence="5">AAA+ family ATPase</fullName>
    </recommendedName>
</protein>
<accession>A0A1M7ET62</accession>
<dbReference type="STRING" id="53463.SAMN05444389_102301"/>
<evidence type="ECO:0008006" key="5">
    <source>
        <dbReference type="Google" id="ProtNLM"/>
    </source>
</evidence>
<evidence type="ECO:0000313" key="4">
    <source>
        <dbReference type="Proteomes" id="UP000184444"/>
    </source>
</evidence>
<sequence>MSRFTLATALALALALALSALPAAAQQAPDTPFQMPRADDPAPGAPSDDAPAGSVLEGFLMELFDRAQPHLEGLAEDMGGLMEEYRPMLDDLGRLMDDIGNYELPPERLANGDILIRRKPGAPPPPPVENLMPRSPGALPPGHPPLSDPPSPPPLLPQIEL</sequence>
<evidence type="ECO:0000313" key="3">
    <source>
        <dbReference type="EMBL" id="SHL94910.1"/>
    </source>
</evidence>
<keyword evidence="2" id="KW-0732">Signal</keyword>
<evidence type="ECO:0000256" key="1">
    <source>
        <dbReference type="SAM" id="MobiDB-lite"/>
    </source>
</evidence>
<feature type="compositionally biased region" description="Low complexity" evidence="1">
    <location>
        <begin position="41"/>
        <end position="54"/>
    </location>
</feature>
<dbReference type="AlphaFoldDB" id="A0A1M7ET62"/>
<feature type="signal peptide" evidence="2">
    <location>
        <begin position="1"/>
        <end position="25"/>
    </location>
</feature>
<dbReference type="EMBL" id="FRCK01000002">
    <property type="protein sequence ID" value="SHL94910.1"/>
    <property type="molecule type" value="Genomic_DNA"/>
</dbReference>
<dbReference type="RefSeq" id="WP_073062973.1">
    <property type="nucleotide sequence ID" value="NZ_FRCK01000002.1"/>
</dbReference>
<evidence type="ECO:0000256" key="2">
    <source>
        <dbReference type="SAM" id="SignalP"/>
    </source>
</evidence>
<feature type="chain" id="PRO_5012861881" description="AAA+ family ATPase" evidence="2">
    <location>
        <begin position="26"/>
        <end position="161"/>
    </location>
</feature>
<organism evidence="3 4">
    <name type="scientific">Paracoccus solventivorans</name>
    <dbReference type="NCBI Taxonomy" id="53463"/>
    <lineage>
        <taxon>Bacteria</taxon>
        <taxon>Pseudomonadati</taxon>
        <taxon>Pseudomonadota</taxon>
        <taxon>Alphaproteobacteria</taxon>
        <taxon>Rhodobacterales</taxon>
        <taxon>Paracoccaceae</taxon>
        <taxon>Paracoccus</taxon>
    </lineage>
</organism>
<keyword evidence="4" id="KW-1185">Reference proteome</keyword>
<feature type="region of interest" description="Disordered" evidence="1">
    <location>
        <begin position="25"/>
        <end position="54"/>
    </location>
</feature>
<name>A0A1M7ET62_9RHOB</name>
<proteinExistence type="predicted"/>
<reference evidence="4" key="1">
    <citation type="submission" date="2016-11" db="EMBL/GenBank/DDBJ databases">
        <authorList>
            <person name="Varghese N."/>
            <person name="Submissions S."/>
        </authorList>
    </citation>
    <scope>NUCLEOTIDE SEQUENCE [LARGE SCALE GENOMIC DNA]</scope>
    <source>
        <strain evidence="4">DSM 6637</strain>
    </source>
</reference>
<feature type="compositionally biased region" description="Pro residues" evidence="1">
    <location>
        <begin position="138"/>
        <end position="161"/>
    </location>
</feature>
<gene>
    <name evidence="3" type="ORF">SAMN05444389_102301</name>
</gene>
<feature type="region of interest" description="Disordered" evidence="1">
    <location>
        <begin position="107"/>
        <end position="161"/>
    </location>
</feature>